<keyword evidence="13" id="KW-1185">Reference proteome</keyword>
<organism evidence="12 13">
    <name type="scientific">Eeniella nana</name>
    <name type="common">Yeast</name>
    <name type="synonym">Brettanomyces nanus</name>
    <dbReference type="NCBI Taxonomy" id="13502"/>
    <lineage>
        <taxon>Eukaryota</taxon>
        <taxon>Fungi</taxon>
        <taxon>Dikarya</taxon>
        <taxon>Ascomycota</taxon>
        <taxon>Saccharomycotina</taxon>
        <taxon>Pichiomycetes</taxon>
        <taxon>Pichiales</taxon>
        <taxon>Pichiaceae</taxon>
        <taxon>Brettanomyces</taxon>
    </lineage>
</organism>
<keyword evidence="2" id="KW-0813">Transport</keyword>
<dbReference type="PROSITE" id="PS51847">
    <property type="entry name" value="SMP"/>
    <property type="match status" value="1"/>
</dbReference>
<keyword evidence="5" id="KW-0445">Lipid transport</keyword>
<dbReference type="OrthoDB" id="3356905at2759"/>
<feature type="domain" description="SMP-LTD" evidence="11">
    <location>
        <begin position="1"/>
        <end position="454"/>
    </location>
</feature>
<dbReference type="Proteomes" id="UP000662931">
    <property type="component" value="Chromosome 3"/>
</dbReference>
<feature type="compositionally biased region" description="Polar residues" evidence="10">
    <location>
        <begin position="203"/>
        <end position="222"/>
    </location>
</feature>
<evidence type="ECO:0000256" key="10">
    <source>
        <dbReference type="SAM" id="MobiDB-lite"/>
    </source>
</evidence>
<dbReference type="GO" id="GO:0045040">
    <property type="term" value="P:protein insertion into mitochondrial outer membrane"/>
    <property type="evidence" value="ECO:0007669"/>
    <property type="project" value="UniProtKB-UniRule"/>
</dbReference>
<keyword evidence="3 9" id="KW-1000">Mitochondrion outer membrane</keyword>
<feature type="region of interest" description="Disordered" evidence="10">
    <location>
        <begin position="297"/>
        <end position="331"/>
    </location>
</feature>
<dbReference type="AlphaFoldDB" id="A0A875S4I7"/>
<keyword evidence="4 9" id="KW-0256">Endoplasmic reticulum</keyword>
<evidence type="ECO:0000256" key="6">
    <source>
        <dbReference type="ARBA" id="ARBA00023121"/>
    </source>
</evidence>
<dbReference type="Pfam" id="PF26544">
    <property type="entry name" value="Mdm12"/>
    <property type="match status" value="2"/>
</dbReference>
<feature type="region of interest" description="Disordered" evidence="10">
    <location>
        <begin position="197"/>
        <end position="227"/>
    </location>
</feature>
<protein>
    <recommendedName>
        <fullName evidence="9">Mitochondrial distribution and morphology protein 12</fullName>
    </recommendedName>
    <alternativeName>
        <fullName evidence="9">Mitochondrial inheritance component MDM12</fullName>
    </alternativeName>
</protein>
<dbReference type="HAMAP" id="MF_03104">
    <property type="entry name" value="Mdm12"/>
    <property type="match status" value="1"/>
</dbReference>
<evidence type="ECO:0000313" key="12">
    <source>
        <dbReference type="EMBL" id="QPG75823.1"/>
    </source>
</evidence>
<evidence type="ECO:0000256" key="7">
    <source>
        <dbReference type="ARBA" id="ARBA00023128"/>
    </source>
</evidence>
<comment type="subcellular location">
    <subcellularLocation>
        <location evidence="1">Membrane</location>
    </subcellularLocation>
    <subcellularLocation>
        <location evidence="9">Mitochondrion outer membrane</location>
        <topology evidence="9">Peripheral membrane protein</topology>
        <orientation evidence="9">Cytoplasmic side</orientation>
    </subcellularLocation>
    <subcellularLocation>
        <location evidence="9">Endoplasmic reticulum membrane</location>
        <topology evidence="9">Peripheral membrane protein</topology>
        <orientation evidence="9">Cytoplasmic side</orientation>
    </subcellularLocation>
    <text evidence="9">The ERMES/MDM complex localizes to a few discrete foci (around 10 per single cell), that represent mitochondria-endoplasmic reticulum junctions. These foci are often found next to mtDNA nucleoids.</text>
</comment>
<evidence type="ECO:0000256" key="2">
    <source>
        <dbReference type="ARBA" id="ARBA00022448"/>
    </source>
</evidence>
<keyword evidence="6" id="KW-0446">Lipid-binding</keyword>
<dbReference type="GO" id="GO:0005789">
    <property type="term" value="C:endoplasmic reticulum membrane"/>
    <property type="evidence" value="ECO:0007669"/>
    <property type="project" value="UniProtKB-SubCell"/>
</dbReference>
<feature type="compositionally biased region" description="Polar residues" evidence="10">
    <location>
        <begin position="375"/>
        <end position="385"/>
    </location>
</feature>
<feature type="compositionally biased region" description="Basic and acidic residues" evidence="10">
    <location>
        <begin position="301"/>
        <end position="315"/>
    </location>
</feature>
<dbReference type="GO" id="GO:0015914">
    <property type="term" value="P:phospholipid transport"/>
    <property type="evidence" value="ECO:0007669"/>
    <property type="project" value="TreeGrafter"/>
</dbReference>
<comment type="function">
    <text evidence="9">Component of the ERMES/MDM complex, which serves as a molecular tether to connect the endoplasmic reticulum (ER) and mitochondria. Components of this complex are involved in the control of mitochondrial shape and protein biogenesis, and function in nonvesicular lipid trafficking between the ER and mitochondria. MDM12 is required for the interaction of the ER-resident membrane protein MMM1 and the outer mitochondrial membrane-resident beta-barrel protein MDM10. The MDM12-MMM1 subcomplex functions in the major beta-barrel assembly pathway that is responsible for biogenesis of all mitochondrial outer membrane beta-barrel proteins, and acts in a late step after the SAM complex. The MDM10-MDM12-MMM1 subcomplex further acts in the TOM40-specific pathway after the action of the MDM12-MMM1 complex. Essential for establishing and maintaining the structure of mitochondria and maintenance of mtDNA nucleoids.</text>
</comment>
<evidence type="ECO:0000256" key="4">
    <source>
        <dbReference type="ARBA" id="ARBA00022824"/>
    </source>
</evidence>
<sequence>MSFEINWDTISTDESLRSALKDLLNERLSSINLPKYMDNLQVVEVDLGNVSPELAIRDIDHPFAEFYGQEDDNSADSSQGGSGGIHPTRVRSGKFNGTSFDAEGSAITAPHIPGISAPPISRSPSPSLVGYNPHLSSPIPRGSTAGLLIPRPSSPYFQGLHNGVGIGAFGMKENDTLSHNDTEAFAPVPMEPNLSIDGVQEDTPASTNTSVKPETLNNSDNSGLPRGKNDFQLTLDLQWTSKIYIEVTCNLVVNYPSPGFITLPVRLKISDLLIHSLAVCAYLDHRVFISFLCDLDDDESSSNREESRQDSRKSSIGDPTGGGFLNSDTFHSGSGDRIDMIKDLKIEGELGDYEDSSEGFDRSKTTSTSSNSTNLESPLKQSYYSSKPIRRERQSLQQLGTTMTTSDSGTVAETSGNGSVLRNIGKIEKFLVSALRKVLINELAWPSWIELDLREDEETSD</sequence>
<dbReference type="PANTHER" id="PTHR28204">
    <property type="entry name" value="MITOCHONDRIAL DISTRIBUTION AND MORPHOLOGY PROTEIN 12"/>
    <property type="match status" value="1"/>
</dbReference>
<evidence type="ECO:0000256" key="8">
    <source>
        <dbReference type="ARBA" id="ARBA00023136"/>
    </source>
</evidence>
<dbReference type="PANTHER" id="PTHR28204:SF1">
    <property type="entry name" value="MITOCHONDRIAL DISTRIBUTION AND MORPHOLOGY PROTEIN 12"/>
    <property type="match status" value="1"/>
</dbReference>
<dbReference type="GO" id="GO:0032865">
    <property type="term" value="C:ERMES complex"/>
    <property type="evidence" value="ECO:0007669"/>
    <property type="project" value="UniProtKB-UniRule"/>
</dbReference>
<dbReference type="InterPro" id="IPR027532">
    <property type="entry name" value="Mdm12"/>
</dbReference>
<dbReference type="CDD" id="cd21672">
    <property type="entry name" value="SMP_Mdm12"/>
    <property type="match status" value="1"/>
</dbReference>
<dbReference type="EMBL" id="CP064814">
    <property type="protein sequence ID" value="QPG75823.1"/>
    <property type="molecule type" value="Genomic_DNA"/>
</dbReference>
<dbReference type="InterPro" id="IPR031468">
    <property type="entry name" value="SMP_LBD"/>
</dbReference>
<gene>
    <name evidence="9" type="primary">MDM12</name>
    <name evidence="12" type="ORF">FOA43_003185</name>
</gene>
<comment type="subunit">
    <text evidence="9">Component of the ER-mitochondria encounter structure (ERMES) or MDM complex, composed of MMM1, MDM10, MDM12 and MDM34. A MMM1 homodimer associates with one molecule of MDM12 on each side in a pairwise head-to-tail manner, and the SMP-LTD domains of MMM1 and MDM12 generate a continuous hydrophobic tunnel for phospholipid trafficking.</text>
</comment>
<dbReference type="GO" id="GO:1990456">
    <property type="term" value="P:mitochondrion-endoplasmic reticulum membrane tethering"/>
    <property type="evidence" value="ECO:0007669"/>
    <property type="project" value="TreeGrafter"/>
</dbReference>
<evidence type="ECO:0000256" key="5">
    <source>
        <dbReference type="ARBA" id="ARBA00023055"/>
    </source>
</evidence>
<feature type="region of interest" description="Disordered" evidence="10">
    <location>
        <begin position="352"/>
        <end position="417"/>
    </location>
</feature>
<feature type="region of interest" description="Disordered" evidence="10">
    <location>
        <begin position="67"/>
        <end position="134"/>
    </location>
</feature>
<name>A0A875S4I7_EENNA</name>
<evidence type="ECO:0000256" key="9">
    <source>
        <dbReference type="HAMAP-Rule" id="MF_03104"/>
    </source>
</evidence>
<reference evidence="12" key="1">
    <citation type="submission" date="2020-10" db="EMBL/GenBank/DDBJ databases">
        <authorList>
            <person name="Roach M.J.R."/>
        </authorList>
    </citation>
    <scope>NUCLEOTIDE SEQUENCE</scope>
    <source>
        <strain evidence="12">CBS 1945</strain>
    </source>
</reference>
<feature type="compositionally biased region" description="Low complexity" evidence="10">
    <location>
        <begin position="112"/>
        <end position="127"/>
    </location>
</feature>
<keyword evidence="8 9" id="KW-0472">Membrane</keyword>
<proteinExistence type="inferred from homology"/>
<accession>A0A875S4I7</accession>
<comment type="similarity">
    <text evidence="9">Belongs to the MDM12 family.</text>
</comment>
<evidence type="ECO:0000256" key="1">
    <source>
        <dbReference type="ARBA" id="ARBA00004370"/>
    </source>
</evidence>
<evidence type="ECO:0000256" key="3">
    <source>
        <dbReference type="ARBA" id="ARBA00022787"/>
    </source>
</evidence>
<keyword evidence="7 9" id="KW-0496">Mitochondrion</keyword>
<feature type="compositionally biased region" description="Low complexity" evidence="10">
    <location>
        <begin position="365"/>
        <end position="374"/>
    </location>
</feature>
<evidence type="ECO:0000259" key="11">
    <source>
        <dbReference type="PROSITE" id="PS51847"/>
    </source>
</evidence>
<dbReference type="GO" id="GO:0008289">
    <property type="term" value="F:lipid binding"/>
    <property type="evidence" value="ECO:0007669"/>
    <property type="project" value="UniProtKB-KW"/>
</dbReference>
<evidence type="ECO:0000313" key="13">
    <source>
        <dbReference type="Proteomes" id="UP000662931"/>
    </source>
</evidence>
<feature type="compositionally biased region" description="Polar residues" evidence="10">
    <location>
        <begin position="395"/>
        <end position="417"/>
    </location>
</feature>